<dbReference type="InterPro" id="IPR006186">
    <property type="entry name" value="Ser/Thr-sp_prot-phosphatase"/>
</dbReference>
<dbReference type="InterPro" id="IPR032380">
    <property type="entry name" value="PNKP_ligase_dom"/>
</dbReference>
<keyword evidence="4" id="KW-1185">Reference proteome</keyword>
<dbReference type="SUPFAM" id="SSF56300">
    <property type="entry name" value="Metallo-dependent phosphatases"/>
    <property type="match status" value="1"/>
</dbReference>
<dbReference type="PANTHER" id="PTHR42850:SF7">
    <property type="entry name" value="BIS(5'-NUCLEOSYL)-TETRAPHOSPHATASE PRPE [ASYMMETRICAL]"/>
    <property type="match status" value="1"/>
</dbReference>
<reference evidence="3 4" key="1">
    <citation type="submission" date="2023-02" db="EMBL/GenBank/DDBJ databases">
        <title>Dictyobacter halimunensis sp. nov., a new member of the class Ktedonobacteria from forest soil in a geothermal area.</title>
        <authorList>
            <person name="Rachmania M.K."/>
            <person name="Ningsih F."/>
            <person name="Sakai Y."/>
            <person name="Yabe S."/>
            <person name="Yokota A."/>
            <person name="Sjamsuridzal W."/>
        </authorList>
    </citation>
    <scope>NUCLEOTIDE SEQUENCE [LARGE SCALE GENOMIC DNA]</scope>
    <source>
        <strain evidence="3 4">S3.2.2.5</strain>
    </source>
</reference>
<dbReference type="InterPro" id="IPR027417">
    <property type="entry name" value="P-loop_NTPase"/>
</dbReference>
<dbReference type="InterPro" id="IPR041780">
    <property type="entry name" value="MPP_PrpE-like"/>
</dbReference>
<dbReference type="InterPro" id="IPR004843">
    <property type="entry name" value="Calcineurin-like_PHP"/>
</dbReference>
<keyword evidence="3" id="KW-0418">Kinase</keyword>
<protein>
    <submittedName>
        <fullName evidence="3">Polynucleotide kinase-phosphatase</fullName>
    </submittedName>
</protein>
<dbReference type="Gene3D" id="3.60.21.10">
    <property type="match status" value="1"/>
</dbReference>
<gene>
    <name evidence="3" type="ORF">KDH_68070</name>
</gene>
<evidence type="ECO:0000259" key="1">
    <source>
        <dbReference type="Pfam" id="PF00149"/>
    </source>
</evidence>
<comment type="caution">
    <text evidence="3">The sequence shown here is derived from an EMBL/GenBank/DDBJ whole genome shotgun (WGS) entry which is preliminary data.</text>
</comment>
<evidence type="ECO:0000313" key="3">
    <source>
        <dbReference type="EMBL" id="GLV59984.1"/>
    </source>
</evidence>
<evidence type="ECO:0000313" key="4">
    <source>
        <dbReference type="Proteomes" id="UP001344906"/>
    </source>
</evidence>
<evidence type="ECO:0000259" key="2">
    <source>
        <dbReference type="Pfam" id="PF16542"/>
    </source>
</evidence>
<sequence length="854" mass="95976">MKITIPEFALVVLIGPSGSGKSTFARTHFKPTEILSSDYCRGLVSDDENDQAATRDAFEVLHFIAAKRLAAGKLTVIDATNVQAEARKALLTLARQYHCLVFTIVFNLPESVCHERNRQRADRQFGPHVVRLQSAQMRKSLRTLKTEGFPQVVVLSSPEQVAEVEIERQRLWNNLKHEHGPFDIIGDVHGCFDELCLLLQRLGYVVEQHNDGEEPRFQVTHPEGRKVIFLGDLVDRGPATPAVLRLVMDMVASGSAFCVPGNHDAKLLRKLKGRDVSLKHGIVETLQQLELESPEFKQRVLAFIDKLISHYVLDDGKLVVAHAGLPEAMQGRGSRAVREFTLYGETTGETDEFGLPIRYNWAADYRGRSMVVYGHTPVPEPTWLNNTINIDTGCVFGGRLTALQYPEKELVSVAALHTYCEPVRPLTPVAAPELSLQQQHDDLLDVQDVSGKRLLETRLQAKLTIREENSIAALEVMSRFAANPRWLIYLPPTMSPSETSQQPGFLEYPEEAFAYYRRQGVERVVCEEKHMGSRAIVVVCRDEQVARQRFGVINEGIGICYTRTGRHFFDDDQLEAALLGRVQAALNASGFWERLETDWVCLDCELLPWSVKAQSLVLKQYAAVGSASRYALESSMAALEQAQEHGIEVDQLLGTYQRKQQLAGRYVNAYRQYCWPVNSLDDLKLAPFHILATQGAVHIDRNHAWHMETLAEVCRADPQLLLATPYRVIDVNDPASVEQGIDWWSQLTSRGGEGMVVKPYDFIVSGSRGLLQPAIKCRGPEYLRIIYGLEYDVPENLSRLRSRGLGAKRSLALREFALGIEALERFVRGEPLRRVHECVFGVLALESEPVDPRL</sequence>
<dbReference type="Pfam" id="PF13671">
    <property type="entry name" value="AAA_33"/>
    <property type="match status" value="1"/>
</dbReference>
<dbReference type="Pfam" id="PF16542">
    <property type="entry name" value="PNKP_ligase"/>
    <property type="match status" value="1"/>
</dbReference>
<name>A0ABQ6G2C3_9CHLR</name>
<feature type="domain" description="Polynucleotide kinase-phosphatase ligase" evidence="2">
    <location>
        <begin position="472"/>
        <end position="849"/>
    </location>
</feature>
<dbReference type="SUPFAM" id="SSF52540">
    <property type="entry name" value="P-loop containing nucleoside triphosphate hydrolases"/>
    <property type="match status" value="1"/>
</dbReference>
<dbReference type="Pfam" id="PF00149">
    <property type="entry name" value="Metallophos"/>
    <property type="match status" value="1"/>
</dbReference>
<accession>A0ABQ6G2C3</accession>
<feature type="domain" description="Calcineurin-like phosphoesterase" evidence="1">
    <location>
        <begin position="181"/>
        <end position="379"/>
    </location>
</feature>
<dbReference type="GO" id="GO:0016301">
    <property type="term" value="F:kinase activity"/>
    <property type="evidence" value="ECO:0007669"/>
    <property type="project" value="UniProtKB-KW"/>
</dbReference>
<dbReference type="RefSeq" id="WP_338256926.1">
    <property type="nucleotide sequence ID" value="NZ_BSRI01000002.1"/>
</dbReference>
<dbReference type="InterPro" id="IPR029052">
    <property type="entry name" value="Metallo-depent_PP-like"/>
</dbReference>
<dbReference type="InterPro" id="IPR050126">
    <property type="entry name" value="Ap4A_hydrolase"/>
</dbReference>
<dbReference type="Gene3D" id="3.40.50.300">
    <property type="entry name" value="P-loop containing nucleotide triphosphate hydrolases"/>
    <property type="match status" value="1"/>
</dbReference>
<dbReference type="InterPro" id="IPR024028">
    <property type="entry name" value="PNKP_bac"/>
</dbReference>
<dbReference type="EMBL" id="BSRI01000002">
    <property type="protein sequence ID" value="GLV59984.1"/>
    <property type="molecule type" value="Genomic_DNA"/>
</dbReference>
<dbReference type="SUPFAM" id="SSF56091">
    <property type="entry name" value="DNA ligase/mRNA capping enzyme, catalytic domain"/>
    <property type="match status" value="1"/>
</dbReference>
<organism evidence="3 4">
    <name type="scientific">Dictyobacter halimunensis</name>
    <dbReference type="NCBI Taxonomy" id="3026934"/>
    <lineage>
        <taxon>Bacteria</taxon>
        <taxon>Bacillati</taxon>
        <taxon>Chloroflexota</taxon>
        <taxon>Ktedonobacteria</taxon>
        <taxon>Ktedonobacterales</taxon>
        <taxon>Dictyobacteraceae</taxon>
        <taxon>Dictyobacter</taxon>
    </lineage>
</organism>
<dbReference type="PRINTS" id="PR00114">
    <property type="entry name" value="STPHPHTASE"/>
</dbReference>
<dbReference type="CDD" id="cd07423">
    <property type="entry name" value="MPP_Prp_like"/>
    <property type="match status" value="1"/>
</dbReference>
<dbReference type="PANTHER" id="PTHR42850">
    <property type="entry name" value="METALLOPHOSPHOESTERASE"/>
    <property type="match status" value="1"/>
</dbReference>
<keyword evidence="3" id="KW-0808">Transferase</keyword>
<dbReference type="Proteomes" id="UP001344906">
    <property type="component" value="Unassembled WGS sequence"/>
</dbReference>
<proteinExistence type="predicted"/>
<dbReference type="NCBIfam" id="TIGR04075">
    <property type="entry name" value="bacter_Pnkp"/>
    <property type="match status" value="1"/>
</dbReference>
<dbReference type="Gene3D" id="3.30.470.30">
    <property type="entry name" value="DNA ligase/mRNA capping enzyme"/>
    <property type="match status" value="2"/>
</dbReference>